<gene>
    <name evidence="2" type="ORF">HNQ55_002019</name>
</gene>
<reference evidence="2 3" key="1">
    <citation type="submission" date="2020-08" db="EMBL/GenBank/DDBJ databases">
        <title>Genomic Encyclopedia of Type Strains, Phase IV (KMG-IV): sequencing the most valuable type-strain genomes for metagenomic binning, comparative biology and taxonomic classification.</title>
        <authorList>
            <person name="Goeker M."/>
        </authorList>
    </citation>
    <scope>NUCLEOTIDE SEQUENCE [LARGE SCALE GENOMIC DNA]</scope>
    <source>
        <strain evidence="2 3">DSM 26287</strain>
    </source>
</reference>
<evidence type="ECO:0008006" key="4">
    <source>
        <dbReference type="Google" id="ProtNLM"/>
    </source>
</evidence>
<name>A0A7X0NHF3_9GAMM</name>
<keyword evidence="1" id="KW-0812">Transmembrane</keyword>
<comment type="caution">
    <text evidence="2">The sequence shown here is derived from an EMBL/GenBank/DDBJ whole genome shotgun (WGS) entry which is preliminary data.</text>
</comment>
<dbReference type="EMBL" id="JACHHU010000015">
    <property type="protein sequence ID" value="MBB6543498.1"/>
    <property type="molecule type" value="Genomic_DNA"/>
</dbReference>
<feature type="transmembrane region" description="Helical" evidence="1">
    <location>
        <begin position="12"/>
        <end position="32"/>
    </location>
</feature>
<evidence type="ECO:0000313" key="3">
    <source>
        <dbReference type="Proteomes" id="UP000537141"/>
    </source>
</evidence>
<keyword evidence="1" id="KW-0472">Membrane</keyword>
<protein>
    <recommendedName>
        <fullName evidence="4">Chemotaxis methyl-accepting receptor HlyB-like 4HB MCP domain-containing protein</fullName>
    </recommendedName>
</protein>
<organism evidence="2 3">
    <name type="scientific">Thalassotalea piscium</name>
    <dbReference type="NCBI Taxonomy" id="1230533"/>
    <lineage>
        <taxon>Bacteria</taxon>
        <taxon>Pseudomonadati</taxon>
        <taxon>Pseudomonadota</taxon>
        <taxon>Gammaproteobacteria</taxon>
        <taxon>Alteromonadales</taxon>
        <taxon>Colwelliaceae</taxon>
        <taxon>Thalassotalea</taxon>
    </lineage>
</organism>
<proteinExistence type="predicted"/>
<evidence type="ECO:0000256" key="1">
    <source>
        <dbReference type="SAM" id="Phobius"/>
    </source>
</evidence>
<dbReference type="RefSeq" id="WP_184424286.1">
    <property type="nucleotide sequence ID" value="NZ_AP027362.1"/>
</dbReference>
<evidence type="ECO:0000313" key="2">
    <source>
        <dbReference type="EMBL" id="MBB6543498.1"/>
    </source>
</evidence>
<sequence>MNLNSIRVRYTAAFSIIALFFIVLVLMNFNLINKTQHGMNLFGKTFNPGISAILNADRDLYQARVAELQAISNESNSEQVNHYIVEFKDNVQQGKIEQAKQLSNGDSNKLFEALRGFYNLAGELADKKSAAVHEETLTSVNRGQFILTIVSIIPISLTM</sequence>
<dbReference type="AlphaFoldDB" id="A0A7X0NHF3"/>
<keyword evidence="3" id="KW-1185">Reference proteome</keyword>
<accession>A0A7X0NHF3</accession>
<dbReference type="Proteomes" id="UP000537141">
    <property type="component" value="Unassembled WGS sequence"/>
</dbReference>
<keyword evidence="1" id="KW-1133">Transmembrane helix</keyword>